<dbReference type="InterPro" id="IPR000182">
    <property type="entry name" value="GNAT_dom"/>
</dbReference>
<dbReference type="Gene3D" id="3.40.630.30">
    <property type="match status" value="2"/>
</dbReference>
<feature type="domain" description="N-acetyltransferase" evidence="3">
    <location>
        <begin position="26"/>
        <end position="195"/>
    </location>
</feature>
<protein>
    <submittedName>
        <fullName evidence="4">Putative N-acetyltransferase YhbS</fullName>
    </submittedName>
</protein>
<dbReference type="Pfam" id="PF00583">
    <property type="entry name" value="Acetyltransf_1"/>
    <property type="match status" value="2"/>
</dbReference>
<dbReference type="AlphaFoldDB" id="A0A7W7MM60"/>
<dbReference type="EMBL" id="JACHNH010000001">
    <property type="protein sequence ID" value="MBB4759578.1"/>
    <property type="molecule type" value="Genomic_DNA"/>
</dbReference>
<proteinExistence type="predicted"/>
<dbReference type="PANTHER" id="PTHR43877">
    <property type="entry name" value="AMINOALKYLPHOSPHONATE N-ACETYLTRANSFERASE-RELATED-RELATED"/>
    <property type="match status" value="1"/>
</dbReference>
<evidence type="ECO:0000259" key="3">
    <source>
        <dbReference type="PROSITE" id="PS51186"/>
    </source>
</evidence>
<reference evidence="4 5" key="1">
    <citation type="submission" date="2020-08" db="EMBL/GenBank/DDBJ databases">
        <title>Sequencing the genomes of 1000 actinobacteria strains.</title>
        <authorList>
            <person name="Klenk H.-P."/>
        </authorList>
    </citation>
    <scope>NUCLEOTIDE SEQUENCE [LARGE SCALE GENOMIC DNA]</scope>
    <source>
        <strain evidence="4 5">DSM 43149</strain>
    </source>
</reference>
<keyword evidence="2" id="KW-0012">Acyltransferase</keyword>
<dbReference type="CDD" id="cd04301">
    <property type="entry name" value="NAT_SF"/>
    <property type="match status" value="2"/>
</dbReference>
<dbReference type="InterPro" id="IPR050832">
    <property type="entry name" value="Bact_Acetyltransf"/>
</dbReference>
<dbReference type="InterPro" id="IPR016181">
    <property type="entry name" value="Acyl_CoA_acyltransferase"/>
</dbReference>
<name>A0A7W7MM60_9ACTN</name>
<feature type="domain" description="N-acetyltransferase" evidence="3">
    <location>
        <begin position="205"/>
        <end position="333"/>
    </location>
</feature>
<organism evidence="4 5">
    <name type="scientific">Actinoplanes digitatis</name>
    <dbReference type="NCBI Taxonomy" id="1868"/>
    <lineage>
        <taxon>Bacteria</taxon>
        <taxon>Bacillati</taxon>
        <taxon>Actinomycetota</taxon>
        <taxon>Actinomycetes</taxon>
        <taxon>Micromonosporales</taxon>
        <taxon>Micromonosporaceae</taxon>
        <taxon>Actinoplanes</taxon>
    </lineage>
</organism>
<keyword evidence="1 4" id="KW-0808">Transferase</keyword>
<evidence type="ECO:0000256" key="2">
    <source>
        <dbReference type="ARBA" id="ARBA00023315"/>
    </source>
</evidence>
<dbReference type="RefSeq" id="WP_184988421.1">
    <property type="nucleotide sequence ID" value="NZ_BOMK01000034.1"/>
</dbReference>
<comment type="caution">
    <text evidence="4">The sequence shown here is derived from an EMBL/GenBank/DDBJ whole genome shotgun (WGS) entry which is preliminary data.</text>
</comment>
<sequence>MDSEFWISELTDDDVPAVVALCRTALDLPEDAADAAEIVLRLRETTGTGGWSDAPRRLAGFIAVRSAGPGPTAAGAALSGEPVSVAGGRVIGVVLGSVSHRDASIGHVDLVAVDPQDRRRGVARALMARIEGALAGLGAGDVVIAGNAPYYAWPGIDVRYTPAICAAMAFGFEQDQPAWNMTVDTAAAGLEPTADHEARLAGDGVVVRRAGAEDVPALVGFALANFGTGWAGEITHSVGRDRAGCHLALAKDGSILGFAAYGSSRPGWFGPMGTATAARGLGIGALLLRRCLADQRAAGHDRVQIGWVGPLPFYSKAVGARVERVFLLYRKQL</sequence>
<evidence type="ECO:0000313" key="5">
    <source>
        <dbReference type="Proteomes" id="UP000578112"/>
    </source>
</evidence>
<dbReference type="Proteomes" id="UP000578112">
    <property type="component" value="Unassembled WGS sequence"/>
</dbReference>
<accession>A0A7W7MM60</accession>
<dbReference type="SUPFAM" id="SSF55729">
    <property type="entry name" value="Acyl-CoA N-acyltransferases (Nat)"/>
    <property type="match status" value="2"/>
</dbReference>
<gene>
    <name evidence="4" type="ORF">BJ971_000134</name>
</gene>
<dbReference type="PROSITE" id="PS51186">
    <property type="entry name" value="GNAT"/>
    <property type="match status" value="2"/>
</dbReference>
<keyword evidence="5" id="KW-1185">Reference proteome</keyword>
<evidence type="ECO:0000256" key="1">
    <source>
        <dbReference type="ARBA" id="ARBA00022679"/>
    </source>
</evidence>
<evidence type="ECO:0000313" key="4">
    <source>
        <dbReference type="EMBL" id="MBB4759578.1"/>
    </source>
</evidence>
<dbReference type="GO" id="GO:0016747">
    <property type="term" value="F:acyltransferase activity, transferring groups other than amino-acyl groups"/>
    <property type="evidence" value="ECO:0007669"/>
    <property type="project" value="InterPro"/>
</dbReference>